<evidence type="ECO:0000256" key="12">
    <source>
        <dbReference type="HAMAP-Rule" id="MF_00004"/>
    </source>
</evidence>
<evidence type="ECO:0000256" key="3">
    <source>
        <dbReference type="ARBA" id="ARBA00004496"/>
    </source>
</evidence>
<dbReference type="EMBL" id="QUBR01000002">
    <property type="protein sequence ID" value="REK69996.1"/>
    <property type="molecule type" value="Genomic_DNA"/>
</dbReference>
<feature type="domain" description="Phosphoribosyltransferase" evidence="13">
    <location>
        <begin position="53"/>
        <end position="159"/>
    </location>
</feature>
<dbReference type="Proteomes" id="UP000265581">
    <property type="component" value="Unassembled WGS sequence"/>
</dbReference>
<evidence type="ECO:0000256" key="11">
    <source>
        <dbReference type="ARBA" id="ARBA00022726"/>
    </source>
</evidence>
<dbReference type="NCBIfam" id="NF002634">
    <property type="entry name" value="PRK02304.1-3"/>
    <property type="match status" value="1"/>
</dbReference>
<keyword evidence="10 12" id="KW-0808">Transferase</keyword>
<dbReference type="AlphaFoldDB" id="A0A371P3M0"/>
<dbReference type="HAMAP" id="MF_00004">
    <property type="entry name" value="Aden_phosphoribosyltr"/>
    <property type="match status" value="1"/>
</dbReference>
<evidence type="ECO:0000256" key="9">
    <source>
        <dbReference type="ARBA" id="ARBA00022676"/>
    </source>
</evidence>
<keyword evidence="15" id="KW-1185">Reference proteome</keyword>
<dbReference type="GO" id="GO:0044209">
    <property type="term" value="P:AMP salvage"/>
    <property type="evidence" value="ECO:0007669"/>
    <property type="project" value="UniProtKB-UniRule"/>
</dbReference>
<evidence type="ECO:0000256" key="7">
    <source>
        <dbReference type="ARBA" id="ARBA00011893"/>
    </source>
</evidence>
<comment type="subcellular location">
    <subcellularLocation>
        <location evidence="3 12">Cytoplasm</location>
    </subcellularLocation>
</comment>
<dbReference type="GO" id="GO:0002055">
    <property type="term" value="F:adenine binding"/>
    <property type="evidence" value="ECO:0007669"/>
    <property type="project" value="TreeGrafter"/>
</dbReference>
<dbReference type="GO" id="GO:0006168">
    <property type="term" value="P:adenine salvage"/>
    <property type="evidence" value="ECO:0007669"/>
    <property type="project" value="InterPro"/>
</dbReference>
<name>A0A371P3M0_9ACTN</name>
<evidence type="ECO:0000256" key="8">
    <source>
        <dbReference type="ARBA" id="ARBA00022490"/>
    </source>
</evidence>
<sequence>MTELDAAIDRLVRPIADWPEPGVTFRDITPLLADPVAFEAVIDGLVLLAEKAGPVDAVLGVEARGFIFGPSIALRLGVGFVPVRKAGKLPSTSLSTSYDLEYGSATMEMHVDAVVPGARVLVVDDVLATGGTLLAAADLVAQAGASVAGNLVLIELSALGGRERIGAAGCESLRSY</sequence>
<dbReference type="CDD" id="cd06223">
    <property type="entry name" value="PRTases_typeI"/>
    <property type="match status" value="1"/>
</dbReference>
<evidence type="ECO:0000313" key="14">
    <source>
        <dbReference type="EMBL" id="REK69996.1"/>
    </source>
</evidence>
<protein>
    <recommendedName>
        <fullName evidence="7 12">Adenine phosphoribosyltransferase</fullName>
        <shortName evidence="12">APRT</shortName>
        <ecNumber evidence="7 12">2.4.2.7</ecNumber>
    </recommendedName>
</protein>
<dbReference type="NCBIfam" id="NF002636">
    <property type="entry name" value="PRK02304.1-5"/>
    <property type="match status" value="1"/>
</dbReference>
<organism evidence="14 15">
    <name type="scientific">Aeromicrobium endophyticum</name>
    <dbReference type="NCBI Taxonomy" id="2292704"/>
    <lineage>
        <taxon>Bacteria</taxon>
        <taxon>Bacillati</taxon>
        <taxon>Actinomycetota</taxon>
        <taxon>Actinomycetes</taxon>
        <taxon>Propionibacteriales</taxon>
        <taxon>Nocardioidaceae</taxon>
        <taxon>Aeromicrobium</taxon>
    </lineage>
</organism>
<evidence type="ECO:0000259" key="13">
    <source>
        <dbReference type="Pfam" id="PF00156"/>
    </source>
</evidence>
<comment type="function">
    <text evidence="2 12">Catalyzes a salvage reaction resulting in the formation of AMP, that is energically less costly than de novo synthesis.</text>
</comment>
<dbReference type="Gene3D" id="3.40.50.2020">
    <property type="match status" value="1"/>
</dbReference>
<comment type="catalytic activity">
    <reaction evidence="1 12">
        <text>AMP + diphosphate = 5-phospho-alpha-D-ribose 1-diphosphate + adenine</text>
        <dbReference type="Rhea" id="RHEA:16609"/>
        <dbReference type="ChEBI" id="CHEBI:16708"/>
        <dbReference type="ChEBI" id="CHEBI:33019"/>
        <dbReference type="ChEBI" id="CHEBI:58017"/>
        <dbReference type="ChEBI" id="CHEBI:456215"/>
        <dbReference type="EC" id="2.4.2.7"/>
    </reaction>
</comment>
<comment type="caution">
    <text evidence="14">The sequence shown here is derived from an EMBL/GenBank/DDBJ whole genome shotgun (WGS) entry which is preliminary data.</text>
</comment>
<dbReference type="RefSeq" id="WP_119704594.1">
    <property type="nucleotide sequence ID" value="NZ_JBHSOI010000002.1"/>
</dbReference>
<keyword evidence="9 12" id="KW-0328">Glycosyltransferase</keyword>
<dbReference type="InterPro" id="IPR050054">
    <property type="entry name" value="UPRTase/APRTase"/>
</dbReference>
<dbReference type="GO" id="GO:0003999">
    <property type="term" value="F:adenine phosphoribosyltransferase activity"/>
    <property type="evidence" value="ECO:0007669"/>
    <property type="project" value="UniProtKB-UniRule"/>
</dbReference>
<evidence type="ECO:0000313" key="15">
    <source>
        <dbReference type="Proteomes" id="UP000265581"/>
    </source>
</evidence>
<dbReference type="InterPro" id="IPR000836">
    <property type="entry name" value="PRTase_dom"/>
</dbReference>
<comment type="pathway">
    <text evidence="4 12">Purine metabolism; AMP biosynthesis via salvage pathway; AMP from adenine: step 1/1.</text>
</comment>
<dbReference type="EC" id="2.4.2.7" evidence="7 12"/>
<evidence type="ECO:0000256" key="6">
    <source>
        <dbReference type="ARBA" id="ARBA00011738"/>
    </source>
</evidence>
<dbReference type="SUPFAM" id="SSF53271">
    <property type="entry name" value="PRTase-like"/>
    <property type="match status" value="1"/>
</dbReference>
<keyword evidence="11 12" id="KW-0660">Purine salvage</keyword>
<evidence type="ECO:0000256" key="10">
    <source>
        <dbReference type="ARBA" id="ARBA00022679"/>
    </source>
</evidence>
<dbReference type="Pfam" id="PF00156">
    <property type="entry name" value="Pribosyltran"/>
    <property type="match status" value="1"/>
</dbReference>
<dbReference type="InterPro" id="IPR005764">
    <property type="entry name" value="Ade_phspho_trans"/>
</dbReference>
<dbReference type="FunFam" id="3.40.50.2020:FF:000004">
    <property type="entry name" value="Adenine phosphoribosyltransferase"/>
    <property type="match status" value="1"/>
</dbReference>
<dbReference type="NCBIfam" id="TIGR01090">
    <property type="entry name" value="apt"/>
    <property type="match status" value="1"/>
</dbReference>
<comment type="subunit">
    <text evidence="6 12">Homodimer.</text>
</comment>
<keyword evidence="8 12" id="KW-0963">Cytoplasm</keyword>
<accession>A0A371P3M0</accession>
<dbReference type="UniPathway" id="UPA00588">
    <property type="reaction ID" value="UER00646"/>
</dbReference>
<dbReference type="PANTHER" id="PTHR32315:SF3">
    <property type="entry name" value="ADENINE PHOSPHORIBOSYLTRANSFERASE"/>
    <property type="match status" value="1"/>
</dbReference>
<dbReference type="GO" id="GO:0006166">
    <property type="term" value="P:purine ribonucleoside salvage"/>
    <property type="evidence" value="ECO:0007669"/>
    <property type="project" value="UniProtKB-UniRule"/>
</dbReference>
<proteinExistence type="inferred from homology"/>
<comment type="similarity">
    <text evidence="5 12">Belongs to the purine/pyrimidine phosphoribosyltransferase family.</text>
</comment>
<dbReference type="GO" id="GO:0005737">
    <property type="term" value="C:cytoplasm"/>
    <property type="evidence" value="ECO:0007669"/>
    <property type="project" value="UniProtKB-SubCell"/>
</dbReference>
<dbReference type="InterPro" id="IPR029057">
    <property type="entry name" value="PRTase-like"/>
</dbReference>
<evidence type="ECO:0000256" key="5">
    <source>
        <dbReference type="ARBA" id="ARBA00008391"/>
    </source>
</evidence>
<dbReference type="OrthoDB" id="9803963at2"/>
<evidence type="ECO:0000256" key="2">
    <source>
        <dbReference type="ARBA" id="ARBA00003968"/>
    </source>
</evidence>
<dbReference type="GO" id="GO:0016208">
    <property type="term" value="F:AMP binding"/>
    <property type="evidence" value="ECO:0007669"/>
    <property type="project" value="TreeGrafter"/>
</dbReference>
<reference evidence="14 15" key="1">
    <citation type="submission" date="2018-08" db="EMBL/GenBank/DDBJ databases">
        <title>Aeromicrobium sp. M2KJ-4, whole genome shotgun sequence.</title>
        <authorList>
            <person name="Tuo L."/>
        </authorList>
    </citation>
    <scope>NUCLEOTIDE SEQUENCE [LARGE SCALE GENOMIC DNA]</scope>
    <source>
        <strain evidence="14 15">M2KJ-4</strain>
    </source>
</reference>
<evidence type="ECO:0000256" key="4">
    <source>
        <dbReference type="ARBA" id="ARBA00004659"/>
    </source>
</evidence>
<gene>
    <name evidence="12" type="primary">apt</name>
    <name evidence="14" type="ORF">DX116_12485</name>
</gene>
<evidence type="ECO:0000256" key="1">
    <source>
        <dbReference type="ARBA" id="ARBA00000868"/>
    </source>
</evidence>
<dbReference type="PANTHER" id="PTHR32315">
    <property type="entry name" value="ADENINE PHOSPHORIBOSYLTRANSFERASE"/>
    <property type="match status" value="1"/>
</dbReference>